<organism evidence="2 3">
    <name type="scientific">Methylomonas subterranea</name>
    <dbReference type="NCBI Taxonomy" id="2952225"/>
    <lineage>
        <taxon>Bacteria</taxon>
        <taxon>Pseudomonadati</taxon>
        <taxon>Pseudomonadota</taxon>
        <taxon>Gammaproteobacteria</taxon>
        <taxon>Methylococcales</taxon>
        <taxon>Methylococcaceae</taxon>
        <taxon>Methylomonas</taxon>
    </lineage>
</organism>
<dbReference type="RefSeq" id="WP_256602783.1">
    <property type="nucleotide sequence ID" value="NZ_JANIBJ010000022.1"/>
</dbReference>
<protein>
    <submittedName>
        <fullName evidence="2">Uncharacterized protein</fullName>
    </submittedName>
</protein>
<reference evidence="2 3" key="1">
    <citation type="submission" date="2022-07" db="EMBL/GenBank/DDBJ databases">
        <title>Methylomonas rivi sp. nov., Methylomonas rosea sp. nov., Methylomonas aureus sp. nov. and Methylomonas subterranea sp. nov., four novel methanotrophs isolated from a freshwater creek and the deep terrestrial subsurface.</title>
        <authorList>
            <person name="Abin C."/>
            <person name="Sankaranarayanan K."/>
            <person name="Garner C."/>
            <person name="Sindelar R."/>
            <person name="Kotary K."/>
            <person name="Garner R."/>
            <person name="Barclay S."/>
            <person name="Lawson P."/>
            <person name="Krumholz L."/>
        </authorList>
    </citation>
    <scope>NUCLEOTIDE SEQUENCE [LARGE SCALE GENOMIC DNA]</scope>
    <source>
        <strain evidence="2 3">SURF-2</strain>
    </source>
</reference>
<gene>
    <name evidence="2" type="ORF">NP590_12570</name>
</gene>
<name>A0ABT1TI97_9GAMM</name>
<evidence type="ECO:0000313" key="3">
    <source>
        <dbReference type="Proteomes" id="UP001524499"/>
    </source>
</evidence>
<feature type="transmembrane region" description="Helical" evidence="1">
    <location>
        <begin position="468"/>
        <end position="484"/>
    </location>
</feature>
<accession>A0ABT1TI97</accession>
<evidence type="ECO:0000256" key="1">
    <source>
        <dbReference type="SAM" id="Phobius"/>
    </source>
</evidence>
<keyword evidence="1" id="KW-1133">Transmembrane helix</keyword>
<comment type="caution">
    <text evidence="2">The sequence shown here is derived from an EMBL/GenBank/DDBJ whole genome shotgun (WGS) entry which is preliminary data.</text>
</comment>
<keyword evidence="3" id="KW-1185">Reference proteome</keyword>
<dbReference type="Proteomes" id="UP001524499">
    <property type="component" value="Unassembled WGS sequence"/>
</dbReference>
<sequence>MTSILERVLKAVELSRSSADFRISEDPGHLWVGGRLNGATLTAWQAVVDESIPWLTLVCKDETGDSIYPEAGNEGDKFRLDLTFECPINVPHLFSLEGWKALLRSEEKLISANAIKLAFIQNGFESKAFMVEPWVNAPQGYALDDFKSKPFVGPRKYVRCQSSELMAPVSIKPWLLNGSAPDDCPAFAIWQEVASEMLAKSLPNELYTEGDSFKLNLSGQPPKIIDFGCFLAEEIPFQILQDSANWVYLEGEDVEVRHTFLTSELARSWSSDVSFCEGLALRLPGALDSARLVYKAHLRTSSKETLKSLADLRKTLAEEIQKLLQQSKDLSGSVWRDVAIAIGAVAVRYSMPNGKVTEISVAYAGIFILIAMYIGISYWITITTNNNFLRIIEISRESWRTKLYAFLDDNDYQSLAKKPLNDSISAYRKTERRTHFVVLGVICILIMQFFNELDLICLDCFLSKANELISLLIKNVINFITYFFRYY</sequence>
<dbReference type="EMBL" id="JANIBJ010000022">
    <property type="protein sequence ID" value="MCQ8104941.1"/>
    <property type="molecule type" value="Genomic_DNA"/>
</dbReference>
<feature type="transmembrane region" description="Helical" evidence="1">
    <location>
        <begin position="436"/>
        <end position="456"/>
    </location>
</feature>
<feature type="transmembrane region" description="Helical" evidence="1">
    <location>
        <begin position="361"/>
        <end position="380"/>
    </location>
</feature>
<proteinExistence type="predicted"/>
<evidence type="ECO:0000313" key="2">
    <source>
        <dbReference type="EMBL" id="MCQ8104941.1"/>
    </source>
</evidence>
<keyword evidence="1" id="KW-0812">Transmembrane</keyword>
<keyword evidence="1" id="KW-0472">Membrane</keyword>